<dbReference type="RefSeq" id="WP_378112927.1">
    <property type="nucleotide sequence ID" value="NZ_JBHSNC010000049.1"/>
</dbReference>
<dbReference type="Pfam" id="PF17479">
    <property type="entry name" value="DUF3048_C"/>
    <property type="match status" value="1"/>
</dbReference>
<evidence type="ECO:0000313" key="5">
    <source>
        <dbReference type="EMBL" id="MFC5530981.1"/>
    </source>
</evidence>
<keyword evidence="6" id="KW-1185">Reference proteome</keyword>
<dbReference type="InterPro" id="IPR023158">
    <property type="entry name" value="YerB-like_sf"/>
</dbReference>
<feature type="compositionally biased region" description="Low complexity" evidence="1">
    <location>
        <begin position="32"/>
        <end position="52"/>
    </location>
</feature>
<organism evidence="5 6">
    <name type="scientific">Cohnella yongneupensis</name>
    <dbReference type="NCBI Taxonomy" id="425006"/>
    <lineage>
        <taxon>Bacteria</taxon>
        <taxon>Bacillati</taxon>
        <taxon>Bacillota</taxon>
        <taxon>Bacilli</taxon>
        <taxon>Bacillales</taxon>
        <taxon>Paenibacillaceae</taxon>
        <taxon>Cohnella</taxon>
    </lineage>
</organism>
<feature type="chain" id="PRO_5046478424" evidence="2">
    <location>
        <begin position="28"/>
        <end position="362"/>
    </location>
</feature>
<feature type="region of interest" description="Disordered" evidence="1">
    <location>
        <begin position="32"/>
        <end position="59"/>
    </location>
</feature>
<dbReference type="SUPFAM" id="SSF159774">
    <property type="entry name" value="YerB-like"/>
    <property type="match status" value="1"/>
</dbReference>
<reference evidence="6" key="1">
    <citation type="journal article" date="2019" name="Int. J. Syst. Evol. Microbiol.">
        <title>The Global Catalogue of Microorganisms (GCM) 10K type strain sequencing project: providing services to taxonomists for standard genome sequencing and annotation.</title>
        <authorList>
            <consortium name="The Broad Institute Genomics Platform"/>
            <consortium name="The Broad Institute Genome Sequencing Center for Infectious Disease"/>
            <person name="Wu L."/>
            <person name="Ma J."/>
        </authorList>
    </citation>
    <scope>NUCLEOTIDE SEQUENCE [LARGE SCALE GENOMIC DNA]</scope>
    <source>
        <strain evidence="6">CGMCC 1.18578</strain>
    </source>
</reference>
<accession>A0ABW0R2N1</accession>
<evidence type="ECO:0000256" key="2">
    <source>
        <dbReference type="SAM" id="SignalP"/>
    </source>
</evidence>
<protein>
    <submittedName>
        <fullName evidence="5">DUF3048 domain-containing protein</fullName>
    </submittedName>
</protein>
<feature type="domain" description="DUF3048" evidence="3">
    <location>
        <begin position="68"/>
        <end position="209"/>
    </location>
</feature>
<dbReference type="PROSITE" id="PS51257">
    <property type="entry name" value="PROKAR_LIPOPROTEIN"/>
    <property type="match status" value="1"/>
</dbReference>
<keyword evidence="2" id="KW-0732">Signal</keyword>
<dbReference type="Gene3D" id="3.50.90.10">
    <property type="entry name" value="YerB-like"/>
    <property type="match status" value="1"/>
</dbReference>
<feature type="domain" description="DUF3048" evidence="4">
    <location>
        <begin position="237"/>
        <end position="345"/>
    </location>
</feature>
<evidence type="ECO:0000256" key="1">
    <source>
        <dbReference type="SAM" id="MobiDB-lite"/>
    </source>
</evidence>
<dbReference type="EMBL" id="JBHSNC010000049">
    <property type="protein sequence ID" value="MFC5530981.1"/>
    <property type="molecule type" value="Genomic_DNA"/>
</dbReference>
<evidence type="ECO:0000313" key="6">
    <source>
        <dbReference type="Proteomes" id="UP001596108"/>
    </source>
</evidence>
<dbReference type="InterPro" id="IPR035328">
    <property type="entry name" value="DUF3048_C"/>
</dbReference>
<evidence type="ECO:0000259" key="3">
    <source>
        <dbReference type="Pfam" id="PF11258"/>
    </source>
</evidence>
<dbReference type="InterPro" id="IPR021416">
    <property type="entry name" value="DUF3048_N"/>
</dbReference>
<feature type="signal peptide" evidence="2">
    <location>
        <begin position="1"/>
        <end position="27"/>
    </location>
</feature>
<gene>
    <name evidence="5" type="ORF">ACFPQ4_16250</name>
</gene>
<dbReference type="Proteomes" id="UP001596108">
    <property type="component" value="Unassembled WGS sequence"/>
</dbReference>
<comment type="caution">
    <text evidence="5">The sequence shown here is derived from an EMBL/GenBank/DDBJ whole genome shotgun (WGS) entry which is preliminary data.</text>
</comment>
<proteinExistence type="predicted"/>
<evidence type="ECO:0000259" key="4">
    <source>
        <dbReference type="Pfam" id="PF17479"/>
    </source>
</evidence>
<name>A0ABW0R2N1_9BACL</name>
<dbReference type="Pfam" id="PF11258">
    <property type="entry name" value="DUF3048"/>
    <property type="match status" value="1"/>
</dbReference>
<sequence length="362" mass="39686">MKSRLTWSKKYAAVALSLSLVGLSACGGNDKPVTAPTESASALPTSTASPSESPTPTPTPIAAFVAPLTGLPVEQAVTNRPFGVMINNLAPARPQSGLTNADIVWELLAEGGITRLVAIFQSKDFTDPIGPVRSIRPYFLQVGEFYNSVLVHVGASNDALAILQRQKKQTLDEINNAGAYFYRDKTRKAPHNVYTTLEKLREAVVKRKYTTTVTVPQLSFDPAPPALATAEAATKIDIKFMLQDYKVSYAYDSATSKYNRFINDKPHIDKNNNQQLTATNLVVLASKYVTYDDYGRLELDLNSGGDAVLFQQGKAIPCKWERKEGDTIRLMKDGAELPFIPGVTYYHVVPNAKALNSYLTYQ</sequence>